<evidence type="ECO:0000256" key="8">
    <source>
        <dbReference type="HAMAP-Rule" id="MF_01521"/>
    </source>
</evidence>
<evidence type="ECO:0000313" key="9">
    <source>
        <dbReference type="EMBL" id="MCY6485558.1"/>
    </source>
</evidence>
<comment type="caution">
    <text evidence="9">The sequence shown here is derived from an EMBL/GenBank/DDBJ whole genome shotgun (WGS) entry which is preliminary data.</text>
</comment>
<evidence type="ECO:0000256" key="3">
    <source>
        <dbReference type="ARBA" id="ARBA00022692"/>
    </source>
</evidence>
<dbReference type="InterPro" id="IPR022929">
    <property type="entry name" value="Put_MntP"/>
</dbReference>
<keyword evidence="1 8" id="KW-0813">Transport</keyword>
<accession>A0ABT4D6D6</accession>
<reference evidence="9" key="1">
    <citation type="submission" date="2022-12" db="EMBL/GenBank/DDBJ databases">
        <authorList>
            <person name="Wang J."/>
        </authorList>
    </citation>
    <scope>NUCLEOTIDE SEQUENCE</scope>
    <source>
        <strain evidence="9">HY-45-18</strain>
    </source>
</reference>
<feature type="transmembrane region" description="Helical" evidence="8">
    <location>
        <begin position="64"/>
        <end position="85"/>
    </location>
</feature>
<dbReference type="PANTHER" id="PTHR35529">
    <property type="entry name" value="MANGANESE EFFLUX PUMP MNTP-RELATED"/>
    <property type="match status" value="1"/>
</dbReference>
<feature type="transmembrane region" description="Helical" evidence="8">
    <location>
        <begin position="105"/>
        <end position="124"/>
    </location>
</feature>
<comment type="subcellular location">
    <subcellularLocation>
        <location evidence="8">Cell membrane</location>
        <topology evidence="8">Multi-pass membrane protein</topology>
    </subcellularLocation>
</comment>
<comment type="similarity">
    <text evidence="8">Belongs to the MntP (TC 9.B.29) family.</text>
</comment>
<evidence type="ECO:0000256" key="4">
    <source>
        <dbReference type="ARBA" id="ARBA00022989"/>
    </source>
</evidence>
<dbReference type="HAMAP" id="MF_01521">
    <property type="entry name" value="MntP_pump"/>
    <property type="match status" value="1"/>
</dbReference>
<dbReference type="Proteomes" id="UP001078443">
    <property type="component" value="Unassembled WGS sequence"/>
</dbReference>
<evidence type="ECO:0000256" key="2">
    <source>
        <dbReference type="ARBA" id="ARBA00022475"/>
    </source>
</evidence>
<evidence type="ECO:0000313" key="10">
    <source>
        <dbReference type="Proteomes" id="UP001078443"/>
    </source>
</evidence>
<sequence length="186" mass="20341">MNILSIIFIAFGLAMDAFAVSITSGIIIKNLKIKNALKISFYFGGFQALMPLIGWAIASKFRNYIIIFDHWIAFIFLGLIGGKMIYEAITSKEDKATFNPLKDTVLLFLAIATSIDALIVGISFALLKVFIIEAISIIGLITFVISFVGVLIGKKCGELLKKRAEITGGIVLILIGTKTLIEHLIQ</sequence>
<keyword evidence="3 8" id="KW-0812">Transmembrane</keyword>
<keyword evidence="10" id="KW-1185">Reference proteome</keyword>
<feature type="transmembrane region" description="Helical" evidence="8">
    <location>
        <begin position="39"/>
        <end position="58"/>
    </location>
</feature>
<dbReference type="InterPro" id="IPR003810">
    <property type="entry name" value="Mntp/YtaF"/>
</dbReference>
<evidence type="ECO:0000256" key="7">
    <source>
        <dbReference type="ARBA" id="ARBA00023211"/>
    </source>
</evidence>
<organism evidence="9 10">
    <name type="scientific">Clostridium aestuarii</name>
    <dbReference type="NCBI Taxonomy" id="338193"/>
    <lineage>
        <taxon>Bacteria</taxon>
        <taxon>Bacillati</taxon>
        <taxon>Bacillota</taxon>
        <taxon>Clostridia</taxon>
        <taxon>Eubacteriales</taxon>
        <taxon>Clostridiaceae</taxon>
        <taxon>Clostridium</taxon>
    </lineage>
</organism>
<name>A0ABT4D6D6_9CLOT</name>
<evidence type="ECO:0000256" key="6">
    <source>
        <dbReference type="ARBA" id="ARBA00023136"/>
    </source>
</evidence>
<keyword evidence="6 8" id="KW-0472">Membrane</keyword>
<dbReference type="Pfam" id="PF02659">
    <property type="entry name" value="Mntp"/>
    <property type="match status" value="1"/>
</dbReference>
<proteinExistence type="inferred from homology"/>
<keyword evidence="2 8" id="KW-1003">Cell membrane</keyword>
<feature type="transmembrane region" description="Helical" evidence="8">
    <location>
        <begin position="6"/>
        <end position="27"/>
    </location>
</feature>
<evidence type="ECO:0000256" key="5">
    <source>
        <dbReference type="ARBA" id="ARBA00023065"/>
    </source>
</evidence>
<evidence type="ECO:0000256" key="1">
    <source>
        <dbReference type="ARBA" id="ARBA00022448"/>
    </source>
</evidence>
<dbReference type="RefSeq" id="WP_268041997.1">
    <property type="nucleotide sequence ID" value="NZ_JAPQER010000008.1"/>
</dbReference>
<protein>
    <recommendedName>
        <fullName evidence="8">Putative manganese efflux pump MntP</fullName>
    </recommendedName>
</protein>
<dbReference type="PANTHER" id="PTHR35529:SF1">
    <property type="entry name" value="MANGANESE EFFLUX PUMP MNTP-RELATED"/>
    <property type="match status" value="1"/>
</dbReference>
<gene>
    <name evidence="8" type="primary">mntP</name>
    <name evidence="9" type="ORF">OW763_14580</name>
</gene>
<comment type="function">
    <text evidence="8">Probably functions as a manganese efflux pump.</text>
</comment>
<keyword evidence="5 8" id="KW-0406">Ion transport</keyword>
<feature type="transmembrane region" description="Helical" evidence="8">
    <location>
        <begin position="130"/>
        <end position="153"/>
    </location>
</feature>
<dbReference type="EMBL" id="JAPQER010000008">
    <property type="protein sequence ID" value="MCY6485558.1"/>
    <property type="molecule type" value="Genomic_DNA"/>
</dbReference>
<keyword evidence="4 8" id="KW-1133">Transmembrane helix</keyword>
<keyword evidence="7 8" id="KW-0464">Manganese</keyword>